<evidence type="ECO:0000313" key="1">
    <source>
        <dbReference type="EMBL" id="RNA08941.1"/>
    </source>
</evidence>
<keyword evidence="2" id="KW-1185">Reference proteome</keyword>
<dbReference type="AlphaFoldDB" id="A0A3M7QD66"/>
<comment type="caution">
    <text evidence="1">The sequence shown here is derived from an EMBL/GenBank/DDBJ whole genome shotgun (WGS) entry which is preliminary data.</text>
</comment>
<name>A0A3M7QD66_BRAPC</name>
<proteinExistence type="predicted"/>
<dbReference type="EMBL" id="REGN01006593">
    <property type="protein sequence ID" value="RNA08941.1"/>
    <property type="molecule type" value="Genomic_DNA"/>
</dbReference>
<evidence type="ECO:0000313" key="2">
    <source>
        <dbReference type="Proteomes" id="UP000276133"/>
    </source>
</evidence>
<reference evidence="1 2" key="1">
    <citation type="journal article" date="2018" name="Sci. Rep.">
        <title>Genomic signatures of local adaptation to the degree of environmental predictability in rotifers.</title>
        <authorList>
            <person name="Franch-Gras L."/>
            <person name="Hahn C."/>
            <person name="Garcia-Roger E.M."/>
            <person name="Carmona M.J."/>
            <person name="Serra M."/>
            <person name="Gomez A."/>
        </authorList>
    </citation>
    <scope>NUCLEOTIDE SEQUENCE [LARGE SCALE GENOMIC DNA]</scope>
    <source>
        <strain evidence="1">HYR1</strain>
    </source>
</reference>
<dbReference type="Proteomes" id="UP000276133">
    <property type="component" value="Unassembled WGS sequence"/>
</dbReference>
<organism evidence="1 2">
    <name type="scientific">Brachionus plicatilis</name>
    <name type="common">Marine rotifer</name>
    <name type="synonym">Brachionus muelleri</name>
    <dbReference type="NCBI Taxonomy" id="10195"/>
    <lineage>
        <taxon>Eukaryota</taxon>
        <taxon>Metazoa</taxon>
        <taxon>Spiralia</taxon>
        <taxon>Gnathifera</taxon>
        <taxon>Rotifera</taxon>
        <taxon>Eurotatoria</taxon>
        <taxon>Monogononta</taxon>
        <taxon>Pseudotrocha</taxon>
        <taxon>Ploima</taxon>
        <taxon>Brachionidae</taxon>
        <taxon>Brachionus</taxon>
    </lineage>
</organism>
<accession>A0A3M7QD66</accession>
<gene>
    <name evidence="1" type="ORF">BpHYR1_020502</name>
</gene>
<sequence length="64" mass="7336">MTTKVDFLNLTILADKSSWIGQVSNKQSQIHVYKTSILKHLCFLKIYSTLKSETIEVSESCEKK</sequence>
<protein>
    <submittedName>
        <fullName evidence="1">Uncharacterized protein</fullName>
    </submittedName>
</protein>